<gene>
    <name evidence="3" type="ORF">IAA08_11090</name>
</gene>
<dbReference type="SUPFAM" id="SSF52540">
    <property type="entry name" value="P-loop containing nucleoside triphosphate hydrolases"/>
    <property type="match status" value="1"/>
</dbReference>
<reference evidence="3" key="1">
    <citation type="journal article" date="2021" name="PeerJ">
        <title>Extensive microbial diversity within the chicken gut microbiome revealed by metagenomics and culture.</title>
        <authorList>
            <person name="Gilroy R."/>
            <person name="Ravi A."/>
            <person name="Getino M."/>
            <person name="Pursley I."/>
            <person name="Horton D.L."/>
            <person name="Alikhan N.F."/>
            <person name="Baker D."/>
            <person name="Gharbi K."/>
            <person name="Hall N."/>
            <person name="Watson M."/>
            <person name="Adriaenssens E.M."/>
            <person name="Foster-Nyarko E."/>
            <person name="Jarju S."/>
            <person name="Secka A."/>
            <person name="Antonio M."/>
            <person name="Oren A."/>
            <person name="Chaudhuri R.R."/>
            <person name="La Ragione R."/>
            <person name="Hildebrand F."/>
            <person name="Pallen M.J."/>
        </authorList>
    </citation>
    <scope>NUCLEOTIDE SEQUENCE</scope>
    <source>
        <strain evidence="3">CHK192-9172</strain>
    </source>
</reference>
<reference evidence="3" key="2">
    <citation type="submission" date="2021-04" db="EMBL/GenBank/DDBJ databases">
        <authorList>
            <person name="Gilroy R."/>
        </authorList>
    </citation>
    <scope>NUCLEOTIDE SEQUENCE</scope>
    <source>
        <strain evidence="3">CHK192-9172</strain>
    </source>
</reference>
<sequence>MNQKIELIKQEIAKAVVGKEAVTEKVLTAILAGGHILLEDIPGVGKTTLALAFSRTMGLDFQRVQFTPDVVPSDITGFTMYEKENAAFRYRPGAVMCNFFLADEINRTSSKTQSALLEAMQEGKVTVDGQSHPLPDPFVVMATQNPLGTAGTQMLPEAQLDRFMIKLSMGYPDFEAQVNILKDREQKDPLDTVKNVVSREEVIRMRQEAREIYVDDKIYRYITALTEATRNHKYIRLGISPRGALALCSMAKAGAYIQGRDYVVPEDVQNVFADVCRHRIRLLPKAALAESSPEKVLTEILEEIHAPKLEGEAS</sequence>
<dbReference type="InterPro" id="IPR027417">
    <property type="entry name" value="P-loop_NTPase"/>
</dbReference>
<dbReference type="InterPro" id="IPR041628">
    <property type="entry name" value="ChlI/MoxR_AAA_lid"/>
</dbReference>
<evidence type="ECO:0000259" key="1">
    <source>
        <dbReference type="Pfam" id="PF07726"/>
    </source>
</evidence>
<dbReference type="Pfam" id="PF07726">
    <property type="entry name" value="AAA_3"/>
    <property type="match status" value="1"/>
</dbReference>
<feature type="domain" description="ATPase AAA-3" evidence="1">
    <location>
        <begin position="35"/>
        <end position="165"/>
    </location>
</feature>
<dbReference type="InterPro" id="IPR050764">
    <property type="entry name" value="CbbQ/NirQ/NorQ/GpvN"/>
</dbReference>
<dbReference type="PANTHER" id="PTHR42759">
    <property type="entry name" value="MOXR FAMILY PROTEIN"/>
    <property type="match status" value="1"/>
</dbReference>
<evidence type="ECO:0000259" key="2">
    <source>
        <dbReference type="Pfam" id="PF17863"/>
    </source>
</evidence>
<dbReference type="PANTHER" id="PTHR42759:SF5">
    <property type="entry name" value="METHANOL DEHYDROGENASE REGULATOR"/>
    <property type="match status" value="1"/>
</dbReference>
<dbReference type="Pfam" id="PF17863">
    <property type="entry name" value="AAA_lid_2"/>
    <property type="match status" value="1"/>
</dbReference>
<dbReference type="InterPro" id="IPR011703">
    <property type="entry name" value="ATPase_AAA-3"/>
</dbReference>
<name>A0A9D2D4D4_9FIRM</name>
<dbReference type="GO" id="GO:0016887">
    <property type="term" value="F:ATP hydrolysis activity"/>
    <property type="evidence" value="ECO:0007669"/>
    <property type="project" value="InterPro"/>
</dbReference>
<dbReference type="Gene3D" id="3.40.50.300">
    <property type="entry name" value="P-loop containing nucleotide triphosphate hydrolases"/>
    <property type="match status" value="1"/>
</dbReference>
<evidence type="ECO:0000313" key="4">
    <source>
        <dbReference type="Proteomes" id="UP000824024"/>
    </source>
</evidence>
<proteinExistence type="predicted"/>
<evidence type="ECO:0000313" key="3">
    <source>
        <dbReference type="EMBL" id="HIZ08462.1"/>
    </source>
</evidence>
<accession>A0A9D2D4D4</accession>
<protein>
    <submittedName>
        <fullName evidence="3">MoxR family ATPase</fullName>
    </submittedName>
</protein>
<comment type="caution">
    <text evidence="3">The sequence shown here is derived from an EMBL/GenBank/DDBJ whole genome shotgun (WGS) entry which is preliminary data.</text>
</comment>
<dbReference type="Proteomes" id="UP000824024">
    <property type="component" value="Unassembled WGS sequence"/>
</dbReference>
<organism evidence="3 4">
    <name type="scientific">Candidatus Eubacterium avistercoris</name>
    <dbReference type="NCBI Taxonomy" id="2838567"/>
    <lineage>
        <taxon>Bacteria</taxon>
        <taxon>Bacillati</taxon>
        <taxon>Bacillota</taxon>
        <taxon>Clostridia</taxon>
        <taxon>Eubacteriales</taxon>
        <taxon>Eubacteriaceae</taxon>
        <taxon>Eubacterium</taxon>
    </lineage>
</organism>
<dbReference type="EMBL" id="DXCH01000295">
    <property type="protein sequence ID" value="HIZ08462.1"/>
    <property type="molecule type" value="Genomic_DNA"/>
</dbReference>
<dbReference type="GO" id="GO:0005524">
    <property type="term" value="F:ATP binding"/>
    <property type="evidence" value="ECO:0007669"/>
    <property type="project" value="InterPro"/>
</dbReference>
<dbReference type="PIRSF" id="PIRSF002849">
    <property type="entry name" value="AAA_ATPase_chaperone_MoxR_prd"/>
    <property type="match status" value="1"/>
</dbReference>
<feature type="domain" description="ChlI/MoxR AAA lid" evidence="2">
    <location>
        <begin position="228"/>
        <end position="299"/>
    </location>
</feature>
<dbReference type="Gene3D" id="1.10.8.80">
    <property type="entry name" value="Magnesium chelatase subunit I, C-Terminal domain"/>
    <property type="match status" value="1"/>
</dbReference>
<dbReference type="AlphaFoldDB" id="A0A9D2D4D4"/>
<dbReference type="CDD" id="cd00009">
    <property type="entry name" value="AAA"/>
    <property type="match status" value="1"/>
</dbReference>